<organism evidence="1 2">
    <name type="scientific">Nocardia terrae</name>
    <dbReference type="NCBI Taxonomy" id="2675851"/>
    <lineage>
        <taxon>Bacteria</taxon>
        <taxon>Bacillati</taxon>
        <taxon>Actinomycetota</taxon>
        <taxon>Actinomycetes</taxon>
        <taxon>Mycobacteriales</taxon>
        <taxon>Nocardiaceae</taxon>
        <taxon>Nocardia</taxon>
    </lineage>
</organism>
<name>A0A7K1URS8_9NOCA</name>
<dbReference type="AlphaFoldDB" id="A0A7K1URS8"/>
<dbReference type="RefSeq" id="WP_157355633.1">
    <property type="nucleotide sequence ID" value="NZ_WRPP01000001.1"/>
</dbReference>
<reference evidence="1 2" key="1">
    <citation type="submission" date="2019-12" db="EMBL/GenBank/DDBJ databases">
        <title>Nocardia sp. nov. ET3-3 isolated from soil.</title>
        <authorList>
            <person name="Kanchanasin P."/>
            <person name="Tanasupawat S."/>
            <person name="Yuki M."/>
            <person name="Kudo T."/>
        </authorList>
    </citation>
    <scope>NUCLEOTIDE SEQUENCE [LARGE SCALE GENOMIC DNA]</scope>
    <source>
        <strain evidence="1 2">ET3-3</strain>
    </source>
</reference>
<evidence type="ECO:0000313" key="1">
    <source>
        <dbReference type="EMBL" id="MVU76859.1"/>
    </source>
</evidence>
<sequence length="50" mass="5526">MPVDLWPESARSAHRTLTGTATLRELEVTATVGELTLQLPDGPIVLRRTR</sequence>
<gene>
    <name evidence="1" type="ORF">GPX89_06310</name>
</gene>
<protein>
    <submittedName>
        <fullName evidence="1">Uncharacterized protein</fullName>
    </submittedName>
</protein>
<dbReference type="Proteomes" id="UP000466794">
    <property type="component" value="Unassembled WGS sequence"/>
</dbReference>
<comment type="caution">
    <text evidence="1">The sequence shown here is derived from an EMBL/GenBank/DDBJ whole genome shotgun (WGS) entry which is preliminary data.</text>
</comment>
<accession>A0A7K1URS8</accession>
<evidence type="ECO:0000313" key="2">
    <source>
        <dbReference type="Proteomes" id="UP000466794"/>
    </source>
</evidence>
<proteinExistence type="predicted"/>
<keyword evidence="2" id="KW-1185">Reference proteome</keyword>
<dbReference type="EMBL" id="WRPP01000001">
    <property type="protein sequence ID" value="MVU76859.1"/>
    <property type="molecule type" value="Genomic_DNA"/>
</dbReference>